<evidence type="ECO:0000313" key="1">
    <source>
        <dbReference type="EMBL" id="MBM3275087.1"/>
    </source>
</evidence>
<accession>A0A938BJ85</accession>
<proteinExistence type="predicted"/>
<name>A0A938BJ85_9BACT</name>
<dbReference type="EMBL" id="VGJX01000436">
    <property type="protein sequence ID" value="MBM3275087.1"/>
    <property type="molecule type" value="Genomic_DNA"/>
</dbReference>
<evidence type="ECO:0000313" key="2">
    <source>
        <dbReference type="Proteomes" id="UP000703893"/>
    </source>
</evidence>
<reference evidence="1 2" key="1">
    <citation type="submission" date="2019-03" db="EMBL/GenBank/DDBJ databases">
        <title>Lake Tanganyika Metagenome-Assembled Genomes (MAGs).</title>
        <authorList>
            <person name="Tran P."/>
        </authorList>
    </citation>
    <scope>NUCLEOTIDE SEQUENCE [LARGE SCALE GENOMIC DNA]</scope>
    <source>
        <strain evidence="1">K_DeepCast_65m_m2_236</strain>
    </source>
</reference>
<dbReference type="Proteomes" id="UP000703893">
    <property type="component" value="Unassembled WGS sequence"/>
</dbReference>
<comment type="caution">
    <text evidence="1">The sequence shown here is derived from an EMBL/GenBank/DDBJ whole genome shotgun (WGS) entry which is preliminary data.</text>
</comment>
<dbReference type="AlphaFoldDB" id="A0A938BJ85"/>
<sequence length="126" mass="13716">MARLLTYLPPEIRAVLVSREIPDLGLAARQARQEMLVLGEPDLAFDLAELGSFSPGVPEAQLKAVLERTGGWPAAVALPSGTLVPTSPNRCCATWEARIGPFWPRPRKSIPSTRDSAKMPWISHSC</sequence>
<organism evidence="1 2">
    <name type="scientific">Candidatus Tanganyikabacteria bacterium</name>
    <dbReference type="NCBI Taxonomy" id="2961651"/>
    <lineage>
        <taxon>Bacteria</taxon>
        <taxon>Bacillati</taxon>
        <taxon>Candidatus Sericytochromatia</taxon>
        <taxon>Candidatus Tanganyikabacteria</taxon>
    </lineage>
</organism>
<protein>
    <submittedName>
        <fullName evidence="1">Uncharacterized protein</fullName>
    </submittedName>
</protein>
<gene>
    <name evidence="1" type="ORF">FJZ00_08030</name>
</gene>